<dbReference type="EMBL" id="CP163443">
    <property type="protein sequence ID" value="XDQ59321.1"/>
    <property type="molecule type" value="Genomic_DNA"/>
</dbReference>
<dbReference type="SUPFAM" id="SSF49764">
    <property type="entry name" value="HSP20-like chaperones"/>
    <property type="match status" value="1"/>
</dbReference>
<dbReference type="InterPro" id="IPR008978">
    <property type="entry name" value="HSP20-like_chaperone"/>
</dbReference>
<accession>A0AB39RXB8</accession>
<reference evidence="1" key="1">
    <citation type="submission" date="2024-07" db="EMBL/GenBank/DDBJ databases">
        <authorList>
            <person name="Yu S.T."/>
        </authorList>
    </citation>
    <scope>NUCLEOTIDE SEQUENCE</scope>
    <source>
        <strain evidence="1">R41</strain>
    </source>
</reference>
<sequence>MRGGPGAEVFELDRLTQQLFGTIGTWSHPSPMPMDVYRQDEEYVIVLDLPGVDTDAIDIDVER</sequence>
<name>A0AB39RXB8_9ACTN</name>
<evidence type="ECO:0008006" key="2">
    <source>
        <dbReference type="Google" id="ProtNLM"/>
    </source>
</evidence>
<dbReference type="AlphaFoldDB" id="A0AB39RXB8"/>
<dbReference type="Gene3D" id="2.60.40.790">
    <property type="match status" value="1"/>
</dbReference>
<evidence type="ECO:0000313" key="1">
    <source>
        <dbReference type="EMBL" id="XDQ59321.1"/>
    </source>
</evidence>
<dbReference type="CDD" id="cd06464">
    <property type="entry name" value="ACD_sHsps-like"/>
    <property type="match status" value="1"/>
</dbReference>
<protein>
    <recommendedName>
        <fullName evidence="2">SHSP domain-containing protein</fullName>
    </recommendedName>
</protein>
<gene>
    <name evidence="1" type="ORF">AB5J53_47660</name>
</gene>
<proteinExistence type="predicted"/>
<dbReference type="RefSeq" id="WP_369252973.1">
    <property type="nucleotide sequence ID" value="NZ_CP163443.1"/>
</dbReference>
<organism evidence="1">
    <name type="scientific">Streptomyces sp. R41</name>
    <dbReference type="NCBI Taxonomy" id="3238632"/>
    <lineage>
        <taxon>Bacteria</taxon>
        <taxon>Bacillati</taxon>
        <taxon>Actinomycetota</taxon>
        <taxon>Actinomycetes</taxon>
        <taxon>Kitasatosporales</taxon>
        <taxon>Streptomycetaceae</taxon>
        <taxon>Streptomyces</taxon>
    </lineage>
</organism>